<keyword evidence="2" id="KW-0812">Transmembrane</keyword>
<dbReference type="InterPro" id="IPR007060">
    <property type="entry name" value="FtsL/DivIC"/>
</dbReference>
<comment type="caution">
    <text evidence="3">The sequence shown here is derived from an EMBL/GenBank/DDBJ whole genome shotgun (WGS) entry which is preliminary data.</text>
</comment>
<feature type="coiled-coil region" evidence="1">
    <location>
        <begin position="60"/>
        <end position="94"/>
    </location>
</feature>
<dbReference type="InterPro" id="IPR039076">
    <property type="entry name" value="DivIC"/>
</dbReference>
<evidence type="ECO:0000313" key="3">
    <source>
        <dbReference type="EMBL" id="GFZ26831.1"/>
    </source>
</evidence>
<keyword evidence="2" id="KW-1133">Transmembrane helix</keyword>
<evidence type="ECO:0000256" key="2">
    <source>
        <dbReference type="SAM" id="Phobius"/>
    </source>
</evidence>
<accession>A0A916QGF2</accession>
<name>A0A916QGF2_9LACO</name>
<dbReference type="PANTHER" id="PTHR40027:SF1">
    <property type="entry name" value="CELL DIVISION PROTEIN DIVIC"/>
    <property type="match status" value="1"/>
</dbReference>
<reference evidence="3" key="1">
    <citation type="submission" date="2020-08" db="EMBL/GenBank/DDBJ databases">
        <title>Taxonomic study for Lactobacillus species isolated from hardwood bark.</title>
        <authorList>
            <person name="Tohno M."/>
            <person name="Tanizawa Y."/>
        </authorList>
    </citation>
    <scope>NUCLEOTIDE SEQUENCE</scope>
    <source>
        <strain evidence="3">B40</strain>
    </source>
</reference>
<protein>
    <submittedName>
        <fullName evidence="3">Septum formation initiation protein</fullName>
    </submittedName>
</protein>
<keyword evidence="2" id="KW-0472">Membrane</keyword>
<proteinExistence type="predicted"/>
<dbReference type="EMBL" id="BMAY01000004">
    <property type="protein sequence ID" value="GFZ26831.1"/>
    <property type="molecule type" value="Genomic_DNA"/>
</dbReference>
<feature type="transmembrane region" description="Helical" evidence="2">
    <location>
        <begin position="38"/>
        <end position="54"/>
    </location>
</feature>
<evidence type="ECO:0000256" key="1">
    <source>
        <dbReference type="SAM" id="Coils"/>
    </source>
</evidence>
<dbReference type="Pfam" id="PF04977">
    <property type="entry name" value="DivIC"/>
    <property type="match status" value="1"/>
</dbReference>
<evidence type="ECO:0000313" key="4">
    <source>
        <dbReference type="Proteomes" id="UP000677218"/>
    </source>
</evidence>
<keyword evidence="4" id="KW-1185">Reference proteome</keyword>
<organism evidence="3 4">
    <name type="scientific">Lactobacillus corticis</name>
    <dbReference type="NCBI Taxonomy" id="2201249"/>
    <lineage>
        <taxon>Bacteria</taxon>
        <taxon>Bacillati</taxon>
        <taxon>Bacillota</taxon>
        <taxon>Bacilli</taxon>
        <taxon>Lactobacillales</taxon>
        <taxon>Lactobacillaceae</taxon>
        <taxon>Lactobacillus</taxon>
    </lineage>
</organism>
<dbReference type="PANTHER" id="PTHR40027">
    <property type="entry name" value="CELL DIVISION PROTEIN DIVIC"/>
    <property type="match status" value="1"/>
</dbReference>
<dbReference type="GO" id="GO:0051301">
    <property type="term" value="P:cell division"/>
    <property type="evidence" value="ECO:0007669"/>
    <property type="project" value="InterPro"/>
</dbReference>
<dbReference type="Proteomes" id="UP000677218">
    <property type="component" value="Unassembled WGS sequence"/>
</dbReference>
<dbReference type="AlphaFoldDB" id="A0A916QGF2"/>
<gene>
    <name evidence="3" type="ORF">LCB40_07110</name>
</gene>
<sequence>MTGPRIYNSESPDVIQARLEQKEKKRAKNIHRKRRRRLLTVFLVPIALLSLALYRENQSVKALNSEVKTYKSNLKELKTKRSNLTDKRSDLQDTDYVAKLIRYKYYYSKPGEKIYHIPETGN</sequence>
<keyword evidence="1" id="KW-0175">Coiled coil</keyword>
<dbReference type="RefSeq" id="WP_212780524.1">
    <property type="nucleotide sequence ID" value="NZ_BMAY01000004.1"/>
</dbReference>